<dbReference type="RefSeq" id="WP_209296390.1">
    <property type="nucleotide sequence ID" value="NZ_JAGIKT010000089.1"/>
</dbReference>
<dbReference type="Pfam" id="PF11112">
    <property type="entry name" value="PyocinActivator"/>
    <property type="match status" value="1"/>
</dbReference>
<gene>
    <name evidence="1" type="ORF">JWS04_31905</name>
</gene>
<comment type="caution">
    <text evidence="1">The sequence shown here is derived from an EMBL/GenBank/DDBJ whole genome shotgun (WGS) entry which is preliminary data.</text>
</comment>
<protein>
    <submittedName>
        <fullName evidence="1">Pyocin activator PrtN family protein</fullName>
    </submittedName>
</protein>
<sequence>MAQYGGKAIIPIEDVCRDCFSHLNPTKLVQKISAGEIAIPLARMEASQKCAKGVHLLDLAKYLNARVAAARKEMAALTA</sequence>
<name>A0ABS4A6L7_9BRAD</name>
<reference evidence="1 2" key="1">
    <citation type="submission" date="2021-03" db="EMBL/GenBank/DDBJ databases">
        <title>Genome Sequence of Bradyrhizobium vignae strain ISRA400.</title>
        <authorList>
            <person name="Tisa L.S."/>
            <person name="Svistoonoff S."/>
            <person name="Hocher V."/>
            <person name="Fall S."/>
            <person name="Zaiya A."/>
            <person name="Naing D."/>
            <person name="Niang N."/>
            <person name="Diouf A."/>
            <person name="Dasylva M.C."/>
            <person name="Toure O."/>
            <person name="Gueye M."/>
            <person name="Gully D."/>
            <person name="Tisseyre P."/>
            <person name="Simpson S."/>
            <person name="Morris K."/>
            <person name="Thomas W.K."/>
        </authorList>
    </citation>
    <scope>NUCLEOTIDE SEQUENCE [LARGE SCALE GENOMIC DNA]</scope>
    <source>
        <strain evidence="1 2">ISRA400</strain>
    </source>
</reference>
<dbReference type="InterPro" id="IPR020518">
    <property type="entry name" value="Tscrpt_reg_PrtN"/>
</dbReference>
<organism evidence="1 2">
    <name type="scientific">Bradyrhizobium vignae</name>
    <dbReference type="NCBI Taxonomy" id="1549949"/>
    <lineage>
        <taxon>Bacteria</taxon>
        <taxon>Pseudomonadati</taxon>
        <taxon>Pseudomonadota</taxon>
        <taxon>Alphaproteobacteria</taxon>
        <taxon>Hyphomicrobiales</taxon>
        <taxon>Nitrobacteraceae</taxon>
        <taxon>Bradyrhizobium</taxon>
    </lineage>
</organism>
<evidence type="ECO:0000313" key="2">
    <source>
        <dbReference type="Proteomes" id="UP000669317"/>
    </source>
</evidence>
<dbReference type="EMBL" id="JAGIKT010000089">
    <property type="protein sequence ID" value="MBP0115590.1"/>
    <property type="molecule type" value="Genomic_DNA"/>
</dbReference>
<proteinExistence type="predicted"/>
<keyword evidence="2" id="KW-1185">Reference proteome</keyword>
<accession>A0ABS4A6L7</accession>
<dbReference type="Proteomes" id="UP000669317">
    <property type="component" value="Unassembled WGS sequence"/>
</dbReference>
<evidence type="ECO:0000313" key="1">
    <source>
        <dbReference type="EMBL" id="MBP0115590.1"/>
    </source>
</evidence>